<dbReference type="PROSITE" id="PS50977">
    <property type="entry name" value="HTH_TETR_2"/>
    <property type="match status" value="1"/>
</dbReference>
<dbReference type="InterPro" id="IPR001647">
    <property type="entry name" value="HTH_TetR"/>
</dbReference>
<gene>
    <name evidence="4" type="ORF">R54839_PPFHFPJH_01285</name>
</gene>
<evidence type="ECO:0000313" key="4">
    <source>
        <dbReference type="EMBL" id="CAK1249522.1"/>
    </source>
</evidence>
<dbReference type="Pfam" id="PF14278">
    <property type="entry name" value="TetR_C_8"/>
    <property type="match status" value="1"/>
</dbReference>
<dbReference type="Gene3D" id="1.10.357.10">
    <property type="entry name" value="Tetracycline Repressor, domain 2"/>
    <property type="match status" value="1"/>
</dbReference>
<comment type="caution">
    <text evidence="4">The sequence shown here is derived from an EMBL/GenBank/DDBJ whole genome shotgun (WGS) entry which is preliminary data.</text>
</comment>
<keyword evidence="5" id="KW-1185">Reference proteome</keyword>
<dbReference type="PANTHER" id="PTHR43479:SF11">
    <property type="entry name" value="ACREF_ENVCD OPERON REPRESSOR-RELATED"/>
    <property type="match status" value="1"/>
</dbReference>
<dbReference type="SUPFAM" id="SSF46689">
    <property type="entry name" value="Homeodomain-like"/>
    <property type="match status" value="1"/>
</dbReference>
<evidence type="ECO:0000313" key="5">
    <source>
        <dbReference type="Proteomes" id="UP001314261"/>
    </source>
</evidence>
<feature type="domain" description="HTH tetR-type" evidence="3">
    <location>
        <begin position="9"/>
        <end position="69"/>
    </location>
</feature>
<dbReference type="EMBL" id="CAUZLR010000009">
    <property type="protein sequence ID" value="CAK1249522.1"/>
    <property type="molecule type" value="Genomic_DNA"/>
</dbReference>
<organism evidence="4 5">
    <name type="scientific">Fructobacillus fructosus</name>
    <dbReference type="NCBI Taxonomy" id="1631"/>
    <lineage>
        <taxon>Bacteria</taxon>
        <taxon>Bacillati</taxon>
        <taxon>Bacillota</taxon>
        <taxon>Bacilli</taxon>
        <taxon>Lactobacillales</taxon>
        <taxon>Lactobacillaceae</taxon>
        <taxon>Fructobacillus</taxon>
    </lineage>
</organism>
<name>A0ABN9YVY7_9LACO</name>
<evidence type="ECO:0000256" key="2">
    <source>
        <dbReference type="PROSITE-ProRule" id="PRU00335"/>
    </source>
</evidence>
<dbReference type="InterPro" id="IPR039532">
    <property type="entry name" value="TetR_C_Firmicutes"/>
</dbReference>
<dbReference type="InterPro" id="IPR050624">
    <property type="entry name" value="HTH-type_Tx_Regulator"/>
</dbReference>
<dbReference type="PANTHER" id="PTHR43479">
    <property type="entry name" value="ACREF/ENVCD OPERON REPRESSOR-RELATED"/>
    <property type="match status" value="1"/>
</dbReference>
<dbReference type="RefSeq" id="WP_338346320.1">
    <property type="nucleotide sequence ID" value="NZ_CAUZLR010000009.1"/>
</dbReference>
<dbReference type="InterPro" id="IPR009057">
    <property type="entry name" value="Homeodomain-like_sf"/>
</dbReference>
<dbReference type="Pfam" id="PF00440">
    <property type="entry name" value="TetR_N"/>
    <property type="match status" value="1"/>
</dbReference>
<evidence type="ECO:0000256" key="1">
    <source>
        <dbReference type="ARBA" id="ARBA00023125"/>
    </source>
</evidence>
<feature type="DNA-binding region" description="H-T-H motif" evidence="2">
    <location>
        <begin position="32"/>
        <end position="51"/>
    </location>
</feature>
<accession>A0ABN9YVY7</accession>
<keyword evidence="1 2" id="KW-0238">DNA-binding</keyword>
<sequence length="181" mass="21331">MNYGQQENARVKEQIVDGLFKELEEHPFSEIRIASLIKTAGVGRTSYYRNFDSKEDILNYYLEELIDERRQQSNQSAWTRKDVQLDLTDIFVFFRGQKERFILLFESGLSAYIFNYFRDTAKKGRITKELPWSEPYLIPFFTGALPAVLFEWLKRDTPESPEKMAATVTSFLPEAFFIDEH</sequence>
<proteinExistence type="predicted"/>
<dbReference type="Proteomes" id="UP001314261">
    <property type="component" value="Unassembled WGS sequence"/>
</dbReference>
<evidence type="ECO:0000259" key="3">
    <source>
        <dbReference type="PROSITE" id="PS50977"/>
    </source>
</evidence>
<protein>
    <submittedName>
        <fullName evidence="4">AcrR family</fullName>
    </submittedName>
</protein>
<reference evidence="4 5" key="1">
    <citation type="submission" date="2023-10" db="EMBL/GenBank/DDBJ databases">
        <authorList>
            <person name="Botero Cardona J."/>
        </authorList>
    </citation>
    <scope>NUCLEOTIDE SEQUENCE [LARGE SCALE GENOMIC DNA]</scope>
    <source>
        <strain evidence="4 5">R-54839</strain>
    </source>
</reference>